<dbReference type="Proteomes" id="UP001164020">
    <property type="component" value="Chromosome"/>
</dbReference>
<evidence type="ECO:0000256" key="2">
    <source>
        <dbReference type="SAM" id="MobiDB-lite"/>
    </source>
</evidence>
<feature type="region of interest" description="Disordered" evidence="2">
    <location>
        <begin position="283"/>
        <end position="343"/>
    </location>
</feature>
<dbReference type="PANTHER" id="PTHR12558:SF13">
    <property type="entry name" value="CELL DIVISION CYCLE PROTEIN 27 HOMOLOG"/>
    <property type="match status" value="1"/>
</dbReference>
<keyword evidence="4" id="KW-1185">Reference proteome</keyword>
<gene>
    <name evidence="3" type="ORF">OH818_09050</name>
</gene>
<evidence type="ECO:0000256" key="1">
    <source>
        <dbReference type="PROSITE-ProRule" id="PRU00339"/>
    </source>
</evidence>
<keyword evidence="1" id="KW-0802">TPR repeat</keyword>
<name>A0ABY7C347_9HYPH</name>
<dbReference type="Pfam" id="PF00515">
    <property type="entry name" value="TPR_1"/>
    <property type="match status" value="1"/>
</dbReference>
<accession>A0ABY7C347</accession>
<dbReference type="PANTHER" id="PTHR12558">
    <property type="entry name" value="CELL DIVISION CYCLE 16,23,27"/>
    <property type="match status" value="1"/>
</dbReference>
<dbReference type="RefSeq" id="WP_268882695.1">
    <property type="nucleotide sequence ID" value="NZ_CP114029.1"/>
</dbReference>
<feature type="repeat" description="TPR" evidence="1">
    <location>
        <begin position="136"/>
        <end position="169"/>
    </location>
</feature>
<dbReference type="SUPFAM" id="SSF48452">
    <property type="entry name" value="TPR-like"/>
    <property type="match status" value="2"/>
</dbReference>
<dbReference type="Pfam" id="PF13414">
    <property type="entry name" value="TPR_11"/>
    <property type="match status" value="1"/>
</dbReference>
<dbReference type="SMART" id="SM00028">
    <property type="entry name" value="TPR"/>
    <property type="match status" value="5"/>
</dbReference>
<reference evidence="3" key="1">
    <citation type="submission" date="2022-12" db="EMBL/GenBank/DDBJ databases">
        <title>Jiella pelagia sp. nov., isolated from phosphonate enriched culture of Northwest Pacific surface seawater.</title>
        <authorList>
            <person name="Shin D.Y."/>
            <person name="Hwang C.Y."/>
        </authorList>
    </citation>
    <scope>NUCLEOTIDE SEQUENCE</scope>
    <source>
        <strain evidence="3">HL-NP1</strain>
    </source>
</reference>
<sequence>MLGQAINRGDGRDVALLYFQLARALAPRNPALLTALAGIAEQANQLELAIAYYQEVPENSAFRRTADLQIGLDLWYAEKKEESKRHLERAVRDYPDDVRAHTALADVLSANKEYAAASEALNKAVQLAEANDEENWNLYYQRGIAYERQKMWDKAEPDFKKALELSPDQPQVLNYLGYSWVDMNRHLDEGLDMIKRAVDLRPNDGYIIDSLGWAYYRLGRYDDAVEQLERAVLITPMDPTINDHLGDAYWQVGRKREAKFQWQRAVDGKPEPEAEQRAEIEAKLKNGLTGTKSSEKSETGGTESSTRAEAATPATDLPAKPAAAPAGTKAPEAAPDAAPTIAN</sequence>
<proteinExistence type="predicted"/>
<evidence type="ECO:0000313" key="3">
    <source>
        <dbReference type="EMBL" id="WAP70227.1"/>
    </source>
</evidence>
<dbReference type="Gene3D" id="1.25.40.10">
    <property type="entry name" value="Tetratricopeptide repeat domain"/>
    <property type="match status" value="2"/>
</dbReference>
<evidence type="ECO:0000313" key="4">
    <source>
        <dbReference type="Proteomes" id="UP001164020"/>
    </source>
</evidence>
<organism evidence="3 4">
    <name type="scientific">Jiella pelagia</name>
    <dbReference type="NCBI Taxonomy" id="2986949"/>
    <lineage>
        <taxon>Bacteria</taxon>
        <taxon>Pseudomonadati</taxon>
        <taxon>Pseudomonadota</taxon>
        <taxon>Alphaproteobacteria</taxon>
        <taxon>Hyphomicrobiales</taxon>
        <taxon>Aurantimonadaceae</taxon>
        <taxon>Jiella</taxon>
    </lineage>
</organism>
<dbReference type="InterPro" id="IPR011990">
    <property type="entry name" value="TPR-like_helical_dom_sf"/>
</dbReference>
<feature type="compositionally biased region" description="Low complexity" evidence="2">
    <location>
        <begin position="299"/>
        <end position="335"/>
    </location>
</feature>
<dbReference type="EMBL" id="CP114029">
    <property type="protein sequence ID" value="WAP70227.1"/>
    <property type="molecule type" value="Genomic_DNA"/>
</dbReference>
<dbReference type="Pfam" id="PF13432">
    <property type="entry name" value="TPR_16"/>
    <property type="match status" value="1"/>
</dbReference>
<dbReference type="PROSITE" id="PS50005">
    <property type="entry name" value="TPR"/>
    <property type="match status" value="2"/>
</dbReference>
<feature type="repeat" description="TPR" evidence="1">
    <location>
        <begin position="205"/>
        <end position="238"/>
    </location>
</feature>
<protein>
    <submittedName>
        <fullName evidence="3">Tetratricopeptide repeat protein</fullName>
    </submittedName>
</protein>
<dbReference type="InterPro" id="IPR019734">
    <property type="entry name" value="TPR_rpt"/>
</dbReference>